<evidence type="ECO:0000256" key="4">
    <source>
        <dbReference type="SAM" id="MobiDB-lite"/>
    </source>
</evidence>
<sequence>MARLKVLKPCKRAPKAKLIHVIRHGEAQHNVNDKFLLKHDTKLTKRGQRQAKSLHKLLPKLKPQVAVSSAVLRALQTTRGIGFAGPTVVSPEAREVGGWPANSPIESKEALSCELASQFGRYDWSLVAGPQRSDTMRWEPESEIKDRAKRLSRFLERRPEKSLLLVSHGEFLQHLTSDKYMGNCPLAQRGPRLSDLSGEVRTYSLYRGKWQRLRRVKCVDHSDDSTRPVDPPWPNWAKSAGPGPLRAHRARYDVNGDGVISLQEMKAVLKQSTVGSTERDLRAVLKEVDENEDGSVCFREYLRLAQNLSEKENKTKVKSSRITRAYFDPVQFAQNAQLFQDVADKDGRVNPANLQEFLQQKEIKFSEDRLKTVMKELEEAENGLELDEFMLLLVKALGAKRRKALPLR</sequence>
<name>A0ABP0NX39_9DINO</name>
<dbReference type="InterPro" id="IPR011992">
    <property type="entry name" value="EF-hand-dom_pair"/>
</dbReference>
<protein>
    <recommendedName>
        <fullName evidence="5">EF-hand domain-containing protein</fullName>
    </recommendedName>
</protein>
<dbReference type="SMART" id="SM00855">
    <property type="entry name" value="PGAM"/>
    <property type="match status" value="1"/>
</dbReference>
<gene>
    <name evidence="6" type="ORF">CCMP2556_LOCUS33280</name>
</gene>
<accession>A0ABP0NX39</accession>
<dbReference type="PROSITE" id="PS50222">
    <property type="entry name" value="EF_HAND_2"/>
    <property type="match status" value="2"/>
</dbReference>
<dbReference type="InterPro" id="IPR050275">
    <property type="entry name" value="PGM_Phosphatase"/>
</dbReference>
<feature type="domain" description="EF-hand" evidence="5">
    <location>
        <begin position="250"/>
        <end position="275"/>
    </location>
</feature>
<dbReference type="SMART" id="SM00054">
    <property type="entry name" value="EFh"/>
    <property type="match status" value="2"/>
</dbReference>
<feature type="region of interest" description="Disordered" evidence="4">
    <location>
        <begin position="221"/>
        <end position="244"/>
    </location>
</feature>
<evidence type="ECO:0000313" key="7">
    <source>
        <dbReference type="Proteomes" id="UP001642484"/>
    </source>
</evidence>
<evidence type="ECO:0000256" key="3">
    <source>
        <dbReference type="ARBA" id="ARBA00023235"/>
    </source>
</evidence>
<dbReference type="PROSITE" id="PS00018">
    <property type="entry name" value="EF_HAND_1"/>
    <property type="match status" value="2"/>
</dbReference>
<dbReference type="Proteomes" id="UP001642484">
    <property type="component" value="Unassembled WGS sequence"/>
</dbReference>
<dbReference type="CDD" id="cd00051">
    <property type="entry name" value="EFh"/>
    <property type="match status" value="1"/>
</dbReference>
<evidence type="ECO:0000259" key="5">
    <source>
        <dbReference type="PROSITE" id="PS50222"/>
    </source>
</evidence>
<keyword evidence="2" id="KW-0324">Glycolysis</keyword>
<organism evidence="6 7">
    <name type="scientific">Durusdinium trenchii</name>
    <dbReference type="NCBI Taxonomy" id="1381693"/>
    <lineage>
        <taxon>Eukaryota</taxon>
        <taxon>Sar</taxon>
        <taxon>Alveolata</taxon>
        <taxon>Dinophyceae</taxon>
        <taxon>Suessiales</taxon>
        <taxon>Symbiodiniaceae</taxon>
        <taxon>Durusdinium</taxon>
    </lineage>
</organism>
<dbReference type="Gene3D" id="1.10.238.10">
    <property type="entry name" value="EF-hand"/>
    <property type="match status" value="1"/>
</dbReference>
<evidence type="ECO:0000256" key="1">
    <source>
        <dbReference type="ARBA" id="ARBA00022837"/>
    </source>
</evidence>
<evidence type="ECO:0000313" key="6">
    <source>
        <dbReference type="EMBL" id="CAK9067747.1"/>
    </source>
</evidence>
<proteinExistence type="predicted"/>
<dbReference type="InterPro" id="IPR029033">
    <property type="entry name" value="His_PPase_superfam"/>
</dbReference>
<dbReference type="Pfam" id="PF00300">
    <property type="entry name" value="His_Phos_1"/>
    <property type="match status" value="1"/>
</dbReference>
<dbReference type="InterPro" id="IPR002048">
    <property type="entry name" value="EF_hand_dom"/>
</dbReference>
<reference evidence="6 7" key="1">
    <citation type="submission" date="2024-02" db="EMBL/GenBank/DDBJ databases">
        <authorList>
            <person name="Chen Y."/>
            <person name="Shah S."/>
            <person name="Dougan E. K."/>
            <person name="Thang M."/>
            <person name="Chan C."/>
        </authorList>
    </citation>
    <scope>NUCLEOTIDE SEQUENCE [LARGE SCALE GENOMIC DNA]</scope>
</reference>
<dbReference type="InterPro" id="IPR013078">
    <property type="entry name" value="His_Pase_superF_clade-1"/>
</dbReference>
<dbReference type="PANTHER" id="PTHR48100">
    <property type="entry name" value="BROAD-SPECIFICITY PHOSPHATASE YOR283W-RELATED"/>
    <property type="match status" value="1"/>
</dbReference>
<dbReference type="EMBL" id="CAXAMN010022250">
    <property type="protein sequence ID" value="CAK9067747.1"/>
    <property type="molecule type" value="Genomic_DNA"/>
</dbReference>
<dbReference type="PANTHER" id="PTHR48100:SF1">
    <property type="entry name" value="HISTIDINE PHOSPHATASE FAMILY PROTEIN-RELATED"/>
    <property type="match status" value="1"/>
</dbReference>
<feature type="domain" description="EF-hand" evidence="5">
    <location>
        <begin position="276"/>
        <end position="311"/>
    </location>
</feature>
<keyword evidence="7" id="KW-1185">Reference proteome</keyword>
<dbReference type="InterPro" id="IPR001345">
    <property type="entry name" value="PG/BPGM_mutase_AS"/>
</dbReference>
<evidence type="ECO:0000256" key="2">
    <source>
        <dbReference type="ARBA" id="ARBA00023152"/>
    </source>
</evidence>
<keyword evidence="3" id="KW-0413">Isomerase</keyword>
<dbReference type="SUPFAM" id="SSF53254">
    <property type="entry name" value="Phosphoglycerate mutase-like"/>
    <property type="match status" value="1"/>
</dbReference>
<dbReference type="CDD" id="cd07067">
    <property type="entry name" value="HP_PGM_like"/>
    <property type="match status" value="1"/>
</dbReference>
<dbReference type="PROSITE" id="PS00175">
    <property type="entry name" value="PG_MUTASE"/>
    <property type="match status" value="1"/>
</dbReference>
<dbReference type="InterPro" id="IPR018247">
    <property type="entry name" value="EF_Hand_1_Ca_BS"/>
</dbReference>
<dbReference type="Pfam" id="PF13499">
    <property type="entry name" value="EF-hand_7"/>
    <property type="match status" value="1"/>
</dbReference>
<dbReference type="Gene3D" id="3.40.50.1240">
    <property type="entry name" value="Phosphoglycerate mutase-like"/>
    <property type="match status" value="1"/>
</dbReference>
<comment type="caution">
    <text evidence="6">The sequence shown here is derived from an EMBL/GenBank/DDBJ whole genome shotgun (WGS) entry which is preliminary data.</text>
</comment>
<dbReference type="SUPFAM" id="SSF47473">
    <property type="entry name" value="EF-hand"/>
    <property type="match status" value="1"/>
</dbReference>
<keyword evidence="1" id="KW-0106">Calcium</keyword>